<evidence type="ECO:0000313" key="12">
    <source>
        <dbReference type="Proteomes" id="UP000664701"/>
    </source>
</evidence>
<evidence type="ECO:0000256" key="6">
    <source>
        <dbReference type="ARBA" id="ARBA00022989"/>
    </source>
</evidence>
<keyword evidence="8 9" id="KW-0961">Cell wall biogenesis/degradation</keyword>
<dbReference type="EMBL" id="CP147251">
    <property type="protein sequence ID" value="WYJ78347.1"/>
    <property type="molecule type" value="Genomic_DNA"/>
</dbReference>
<keyword evidence="2 9" id="KW-1003">Cell membrane</keyword>
<evidence type="ECO:0000313" key="11">
    <source>
        <dbReference type="EMBL" id="WYJ78347.1"/>
    </source>
</evidence>
<evidence type="ECO:0000256" key="4">
    <source>
        <dbReference type="ARBA" id="ARBA00022692"/>
    </source>
</evidence>
<dbReference type="RefSeq" id="WP_207942068.1">
    <property type="nucleotide sequence ID" value="NZ_CP147251.1"/>
</dbReference>
<dbReference type="Pfam" id="PF03816">
    <property type="entry name" value="LytR_cpsA_psr"/>
    <property type="match status" value="1"/>
</dbReference>
<dbReference type="Proteomes" id="UP000664701">
    <property type="component" value="Chromosome"/>
</dbReference>
<evidence type="ECO:0000256" key="3">
    <source>
        <dbReference type="ARBA" id="ARBA00022679"/>
    </source>
</evidence>
<accession>A0ABZ2SRF9</accession>
<gene>
    <name evidence="9" type="primary">tagU</name>
    <name evidence="11" type="ORF">DOK78_003004</name>
</gene>
<keyword evidence="6 9" id="KW-1133">Transmembrane helix</keyword>
<dbReference type="Gene3D" id="3.40.630.190">
    <property type="entry name" value="LCP protein"/>
    <property type="match status" value="1"/>
</dbReference>
<dbReference type="InterPro" id="IPR050922">
    <property type="entry name" value="LytR/CpsA/Psr_CW_biosynth"/>
</dbReference>
<protein>
    <recommendedName>
        <fullName evidence="9">Polyisoprenyl-teichoic acid--peptidoglycan teichoic acid transferase TagU</fullName>
        <ecNumber evidence="9">2.7.8.-</ecNumber>
    </recommendedName>
</protein>
<keyword evidence="4 9" id="KW-0812">Transmembrane</keyword>
<evidence type="ECO:0000256" key="9">
    <source>
        <dbReference type="HAMAP-Rule" id="MF_01140"/>
    </source>
</evidence>
<evidence type="ECO:0000256" key="1">
    <source>
        <dbReference type="ARBA" id="ARBA00006068"/>
    </source>
</evidence>
<comment type="pathway">
    <text evidence="9">Cell wall biogenesis.</text>
</comment>
<reference evidence="11 12" key="1">
    <citation type="submission" date="2024-03" db="EMBL/GenBank/DDBJ databases">
        <title>The Genome Sequence of Enterococcus sp. DIV2402.</title>
        <authorList>
            <consortium name="The Broad Institute Genomics Platform"/>
            <consortium name="The Broad Institute Microbial Omics Core"/>
            <consortium name="The Broad Institute Genomic Center for Infectious Diseases"/>
            <person name="Earl A."/>
            <person name="Manson A."/>
            <person name="Gilmore M."/>
            <person name="Schwartman J."/>
            <person name="Shea T."/>
            <person name="Abouelleil A."/>
            <person name="Cao P."/>
            <person name="Chapman S."/>
            <person name="Cusick C."/>
            <person name="Young S."/>
            <person name="Neafsey D."/>
            <person name="Nusbaum C."/>
            <person name="Birren B."/>
        </authorList>
    </citation>
    <scope>NUCLEOTIDE SEQUENCE [LARGE SCALE GENOMIC DNA]</scope>
    <source>
        <strain evidence="11 12">DIV2402</strain>
    </source>
</reference>
<keyword evidence="7 9" id="KW-0472">Membrane</keyword>
<organism evidence="11 12">
    <name type="scientific">Candidatus Enterococcus lowellii</name>
    <dbReference type="NCBI Taxonomy" id="2230877"/>
    <lineage>
        <taxon>Bacteria</taxon>
        <taxon>Bacillati</taxon>
        <taxon>Bacillota</taxon>
        <taxon>Bacilli</taxon>
        <taxon>Lactobacillales</taxon>
        <taxon>Enterococcaceae</taxon>
        <taxon>Enterococcus</taxon>
    </lineage>
</organism>
<dbReference type="InterPro" id="IPR004474">
    <property type="entry name" value="LytR_CpsA_psr"/>
</dbReference>
<evidence type="ECO:0000256" key="8">
    <source>
        <dbReference type="ARBA" id="ARBA00023316"/>
    </source>
</evidence>
<comment type="function">
    <text evidence="9">May catalyze the final step in cell wall teichoic acid biosynthesis, the transfer of the anionic cell wall polymers (APs) from their lipid-linked precursor to the cell wall peptidoglycan (PG).</text>
</comment>
<dbReference type="EC" id="2.7.8.-" evidence="9"/>
<keyword evidence="5 9" id="KW-0735">Signal-anchor</keyword>
<name>A0ABZ2SRF9_9ENTE</name>
<sequence length="316" mass="35410">MSRRSRRSSRGKKIFLTIFAIVAALVVIAAGVGAKLYFDLSGSIKQTYESVERKNEETKKRQQPVDLNKKEPFSVLLLGIDTGDLGRTEQGRSDTLMVATVNPNDNKTTLVSIPRDTYVDIVGYGTQDKINHAYAFGGAAMSMDTVEKYLDIPIDHYVSINMMGIKELVDAVGGVDVNNDLEFDLSGNHYAFGPIHLNGEEVLGYLRMRYDDPRGDYGRQLRQRAVVEAVVKKVLTLDGVTQYRNILDAMEGNMKTDMSFNDMQKIALDYRGAFTTMDQLQMQGDGFMQDGVSYQRVSEDELNSVQNKLKKQLDTK</sequence>
<proteinExistence type="inferred from homology"/>
<feature type="topological domain" description="Extracellular" evidence="9">
    <location>
        <begin position="35"/>
        <end position="316"/>
    </location>
</feature>
<dbReference type="NCBIfam" id="TIGR00350">
    <property type="entry name" value="lytR_cpsA_psr"/>
    <property type="match status" value="1"/>
</dbReference>
<dbReference type="PANTHER" id="PTHR33392:SF6">
    <property type="entry name" value="POLYISOPRENYL-TEICHOIC ACID--PEPTIDOGLYCAN TEICHOIC ACID TRANSFERASE TAGU"/>
    <property type="match status" value="1"/>
</dbReference>
<evidence type="ECO:0000256" key="7">
    <source>
        <dbReference type="ARBA" id="ARBA00023136"/>
    </source>
</evidence>
<evidence type="ECO:0000259" key="10">
    <source>
        <dbReference type="Pfam" id="PF03816"/>
    </source>
</evidence>
<keyword evidence="12" id="KW-1185">Reference proteome</keyword>
<comment type="similarity">
    <text evidence="1 9">Belongs to the LytR/CpsA/Psr (LCP) family.</text>
</comment>
<dbReference type="HAMAP" id="MF_01140">
    <property type="entry name" value="TagU_transferase"/>
    <property type="match status" value="1"/>
</dbReference>
<comment type="subcellular location">
    <subcellularLocation>
        <location evidence="9">Cell membrane</location>
        <topology evidence="9">Single-pass type II membrane protein</topology>
    </subcellularLocation>
</comment>
<keyword evidence="3 9" id="KW-0808">Transferase</keyword>
<feature type="domain" description="Cell envelope-related transcriptional attenuator" evidence="10">
    <location>
        <begin position="92"/>
        <end position="234"/>
    </location>
</feature>
<feature type="topological domain" description="Cytoplasmic" evidence="9">
    <location>
        <begin position="1"/>
        <end position="13"/>
    </location>
</feature>
<dbReference type="PANTHER" id="PTHR33392">
    <property type="entry name" value="POLYISOPRENYL-TEICHOIC ACID--PEPTIDOGLYCAN TEICHOIC ACID TRANSFERASE TAGU"/>
    <property type="match status" value="1"/>
</dbReference>
<dbReference type="InterPro" id="IPR023734">
    <property type="entry name" value="TagU"/>
</dbReference>
<evidence type="ECO:0000256" key="2">
    <source>
        <dbReference type="ARBA" id="ARBA00022475"/>
    </source>
</evidence>
<evidence type="ECO:0000256" key="5">
    <source>
        <dbReference type="ARBA" id="ARBA00022968"/>
    </source>
</evidence>